<accession>I0K9V0</accession>
<dbReference type="HOGENOM" id="CLU_102501_0_0_10"/>
<dbReference type="RefSeq" id="WP_015332002.1">
    <property type="nucleotide sequence ID" value="NC_020054.1"/>
</dbReference>
<dbReference type="PATRIC" id="fig|1166018.3.peg.4663"/>
<dbReference type="AlphaFoldDB" id="I0K9V0"/>
<organism evidence="1 2">
    <name type="scientific">Fibrella aestuarina BUZ 2</name>
    <dbReference type="NCBI Taxonomy" id="1166018"/>
    <lineage>
        <taxon>Bacteria</taxon>
        <taxon>Pseudomonadati</taxon>
        <taxon>Bacteroidota</taxon>
        <taxon>Cytophagia</taxon>
        <taxon>Cytophagales</taxon>
        <taxon>Spirosomataceae</taxon>
        <taxon>Fibrella</taxon>
    </lineage>
</organism>
<dbReference type="KEGG" id="fae:FAES_2894"/>
<dbReference type="InterPro" id="IPR027056">
    <property type="entry name" value="Gluconate_2DH_su3"/>
</dbReference>
<evidence type="ECO:0000313" key="1">
    <source>
        <dbReference type="EMBL" id="CCH00903.1"/>
    </source>
</evidence>
<dbReference type="eggNOG" id="COG2267">
    <property type="taxonomic scope" value="Bacteria"/>
</dbReference>
<sequence length="170" mass="18827">MSPLLDSPFVSSATRSALLERLQPTTTPPRYFSGPELTLLQAVALRLAGPMPAAGPIDLASPIDERLADRKSNGWRYNDMPADGEAYKLGLAGIDQHAQRRFGQTFVALADAEKDTILIDVQQGDVPDDTIWQQVVPKRFFEELLTEITEYLYAHPHIQEAIGYVGYADL</sequence>
<dbReference type="EMBL" id="HE796683">
    <property type="protein sequence ID" value="CCH00903.1"/>
    <property type="molecule type" value="Genomic_DNA"/>
</dbReference>
<proteinExistence type="predicted"/>
<gene>
    <name evidence="1" type="ORF">FAES_2894</name>
</gene>
<evidence type="ECO:0000313" key="2">
    <source>
        <dbReference type="Proteomes" id="UP000011058"/>
    </source>
</evidence>
<dbReference type="Pfam" id="PF13618">
    <property type="entry name" value="Gluconate_2-dh3"/>
    <property type="match status" value="1"/>
</dbReference>
<dbReference type="STRING" id="1166018.FAES_2894"/>
<dbReference type="OrthoDB" id="63962at2"/>
<name>I0K9V0_9BACT</name>
<reference evidence="1 2" key="1">
    <citation type="journal article" date="2012" name="J. Bacteriol.">
        <title>Genome Sequence of Fibrella aestuarina BUZ 2T, a Filamentous Marine Bacterium.</title>
        <authorList>
            <person name="Filippini M."/>
            <person name="Qi W."/>
            <person name="Blom J."/>
            <person name="Goesmann A."/>
            <person name="Smits T.H."/>
            <person name="Bagheri H.C."/>
        </authorList>
    </citation>
    <scope>NUCLEOTIDE SEQUENCE [LARGE SCALE GENOMIC DNA]</scope>
    <source>
        <strain evidence="2">BUZ 2T</strain>
    </source>
</reference>
<evidence type="ECO:0008006" key="3">
    <source>
        <dbReference type="Google" id="ProtNLM"/>
    </source>
</evidence>
<dbReference type="Proteomes" id="UP000011058">
    <property type="component" value="Chromosome"/>
</dbReference>
<keyword evidence="2" id="KW-1185">Reference proteome</keyword>
<protein>
    <recommendedName>
        <fullName evidence="3">Gluconate 2-dehydrogenase subunit 3 family protein</fullName>
    </recommendedName>
</protein>